<accession>A0ABQ8SCI9</accession>
<proteinExistence type="predicted"/>
<sequence length="93" mass="10954">MLGNFRCWTPDSFHRFKSPRIPKDFLTTDWMKMLLNRIITRISHIYSVFNFLQSSIYISCSKVRVQFHSAFSHEILLSISNSNAINCTGYDEE</sequence>
<dbReference type="EMBL" id="JAJSOF020000029">
    <property type="protein sequence ID" value="KAJ4431769.1"/>
    <property type="molecule type" value="Genomic_DNA"/>
</dbReference>
<reference evidence="1 2" key="1">
    <citation type="journal article" date="2022" name="Allergy">
        <title>Genome assembly and annotation of Periplaneta americana reveal a comprehensive cockroach allergen profile.</title>
        <authorList>
            <person name="Wang L."/>
            <person name="Xiong Q."/>
            <person name="Saelim N."/>
            <person name="Wang L."/>
            <person name="Nong W."/>
            <person name="Wan A.T."/>
            <person name="Shi M."/>
            <person name="Liu X."/>
            <person name="Cao Q."/>
            <person name="Hui J.H.L."/>
            <person name="Sookrung N."/>
            <person name="Leung T.F."/>
            <person name="Tungtrongchitr A."/>
            <person name="Tsui S.K.W."/>
        </authorList>
    </citation>
    <scope>NUCLEOTIDE SEQUENCE [LARGE SCALE GENOMIC DNA]</scope>
    <source>
        <strain evidence="1">PWHHKU_190912</strain>
    </source>
</reference>
<dbReference type="Proteomes" id="UP001148838">
    <property type="component" value="Unassembled WGS sequence"/>
</dbReference>
<name>A0ABQ8SCI9_PERAM</name>
<comment type="caution">
    <text evidence="1">The sequence shown here is derived from an EMBL/GenBank/DDBJ whole genome shotgun (WGS) entry which is preliminary data.</text>
</comment>
<keyword evidence="2" id="KW-1185">Reference proteome</keyword>
<protein>
    <submittedName>
        <fullName evidence="1">Uncharacterized protein</fullName>
    </submittedName>
</protein>
<evidence type="ECO:0000313" key="2">
    <source>
        <dbReference type="Proteomes" id="UP001148838"/>
    </source>
</evidence>
<gene>
    <name evidence="1" type="ORF">ANN_20374</name>
</gene>
<evidence type="ECO:0000313" key="1">
    <source>
        <dbReference type="EMBL" id="KAJ4431769.1"/>
    </source>
</evidence>
<organism evidence="1 2">
    <name type="scientific">Periplaneta americana</name>
    <name type="common">American cockroach</name>
    <name type="synonym">Blatta americana</name>
    <dbReference type="NCBI Taxonomy" id="6978"/>
    <lineage>
        <taxon>Eukaryota</taxon>
        <taxon>Metazoa</taxon>
        <taxon>Ecdysozoa</taxon>
        <taxon>Arthropoda</taxon>
        <taxon>Hexapoda</taxon>
        <taxon>Insecta</taxon>
        <taxon>Pterygota</taxon>
        <taxon>Neoptera</taxon>
        <taxon>Polyneoptera</taxon>
        <taxon>Dictyoptera</taxon>
        <taxon>Blattodea</taxon>
        <taxon>Blattoidea</taxon>
        <taxon>Blattidae</taxon>
        <taxon>Blattinae</taxon>
        <taxon>Periplaneta</taxon>
    </lineage>
</organism>